<dbReference type="Proteomes" id="UP001332931">
    <property type="component" value="Unassembled WGS sequence"/>
</dbReference>
<evidence type="ECO:0000313" key="3">
    <source>
        <dbReference type="Proteomes" id="UP001332931"/>
    </source>
</evidence>
<feature type="region of interest" description="Disordered" evidence="1">
    <location>
        <begin position="29"/>
        <end position="64"/>
    </location>
</feature>
<reference evidence="2 3" key="1">
    <citation type="submission" date="2024-01" db="EMBL/GenBank/DDBJ databases">
        <title>Description of Olsenella sp. nov., isolated from pig feces.</title>
        <authorList>
            <person name="Chang Y.-H."/>
        </authorList>
    </citation>
    <scope>NUCLEOTIDE SEQUENCE [LARGE SCALE GENOMIC DNA]</scope>
    <source>
        <strain evidence="2 3">YH-ols2223</strain>
    </source>
</reference>
<evidence type="ECO:0000313" key="2">
    <source>
        <dbReference type="EMBL" id="MEE6147139.1"/>
    </source>
</evidence>
<name>A0ABU7R963_9ACTN</name>
<proteinExistence type="predicted"/>
<keyword evidence="3" id="KW-1185">Reference proteome</keyword>
<evidence type="ECO:0000256" key="1">
    <source>
        <dbReference type="SAM" id="MobiDB-lite"/>
    </source>
</evidence>
<comment type="caution">
    <text evidence="2">The sequence shown here is derived from an EMBL/GenBank/DDBJ whole genome shotgun (WGS) entry which is preliminary data.</text>
</comment>
<gene>
    <name evidence="2" type="ORF">VXJ25_03900</name>
</gene>
<protein>
    <submittedName>
        <fullName evidence="2">Uncharacterized protein</fullName>
    </submittedName>
</protein>
<dbReference type="RefSeq" id="WP_330957906.1">
    <property type="nucleotide sequence ID" value="NZ_JAZGJQ010000003.1"/>
</dbReference>
<dbReference type="EMBL" id="JAZGJQ010000003">
    <property type="protein sequence ID" value="MEE6147139.1"/>
    <property type="molecule type" value="Genomic_DNA"/>
</dbReference>
<organism evidence="2 3">
    <name type="scientific">Olsenella absiana</name>
    <dbReference type="NCBI Taxonomy" id="3115222"/>
    <lineage>
        <taxon>Bacteria</taxon>
        <taxon>Bacillati</taxon>
        <taxon>Actinomycetota</taxon>
        <taxon>Coriobacteriia</taxon>
        <taxon>Coriobacteriales</taxon>
        <taxon>Atopobiaceae</taxon>
        <taxon>Olsenella</taxon>
    </lineage>
</organism>
<sequence>MFAGLDAQSLVALAVVVLSLVSVPLIAGTGREPGRVLNDGSEGAGLEKGTRQGPRLRRAGSLQA</sequence>
<accession>A0ABU7R963</accession>